<gene>
    <name evidence="15" type="primary">LOC107661698</name>
</gene>
<evidence type="ECO:0000259" key="14">
    <source>
        <dbReference type="Pfam" id="PF03416"/>
    </source>
</evidence>
<evidence type="ECO:0000256" key="3">
    <source>
        <dbReference type="ARBA" id="ARBA00022448"/>
    </source>
</evidence>
<dbReference type="GO" id="GO:0035973">
    <property type="term" value="P:aggrephagy"/>
    <property type="evidence" value="ECO:0007669"/>
    <property type="project" value="TreeGrafter"/>
</dbReference>
<name>A0A671SZK6_9TELE</name>
<keyword evidence="3" id="KW-0813">Transport</keyword>
<dbReference type="InterPro" id="IPR038765">
    <property type="entry name" value="Papain-like_cys_pep_sf"/>
</dbReference>
<keyword evidence="16" id="KW-1185">Reference proteome</keyword>
<proteinExistence type="inferred from homology"/>
<keyword evidence="8" id="KW-0788">Thiol protease</keyword>
<accession>A0A671SZK6</accession>
<evidence type="ECO:0000313" key="15">
    <source>
        <dbReference type="Ensembl" id="ENSSANP00000102002.1"/>
    </source>
</evidence>
<protein>
    <recommendedName>
        <fullName evidence="13">Cysteine protease</fullName>
        <ecNumber evidence="13">3.4.22.-</ecNumber>
    </recommendedName>
</protein>
<dbReference type="PANTHER" id="PTHR22624:SF35">
    <property type="entry name" value="CYSTEINE PROTEASE ATG4A"/>
    <property type="match status" value="1"/>
</dbReference>
<dbReference type="GO" id="GO:0000423">
    <property type="term" value="P:mitophagy"/>
    <property type="evidence" value="ECO:0007669"/>
    <property type="project" value="TreeGrafter"/>
</dbReference>
<reference evidence="15" key="1">
    <citation type="submission" date="2025-08" db="UniProtKB">
        <authorList>
            <consortium name="Ensembl"/>
        </authorList>
    </citation>
    <scope>IDENTIFICATION</scope>
</reference>
<dbReference type="InterPro" id="IPR005078">
    <property type="entry name" value="Peptidase_C54"/>
</dbReference>
<comment type="similarity">
    <text evidence="2 13">Belongs to the peptidase C54 family.</text>
</comment>
<dbReference type="GO" id="GO:0015031">
    <property type="term" value="P:protein transport"/>
    <property type="evidence" value="ECO:0007669"/>
    <property type="project" value="UniProtKB-KW"/>
</dbReference>
<dbReference type="Pfam" id="PF03416">
    <property type="entry name" value="Peptidase_C54"/>
    <property type="match status" value="1"/>
</dbReference>
<evidence type="ECO:0000256" key="6">
    <source>
        <dbReference type="ARBA" id="ARBA00022786"/>
    </source>
</evidence>
<evidence type="ECO:0000256" key="5">
    <source>
        <dbReference type="ARBA" id="ARBA00022670"/>
    </source>
</evidence>
<dbReference type="EC" id="3.4.22.-" evidence="13"/>
<keyword evidence="5 13" id="KW-0645">Protease</keyword>
<dbReference type="GO" id="GO:0004197">
    <property type="term" value="F:cysteine-type endopeptidase activity"/>
    <property type="evidence" value="ECO:0007669"/>
    <property type="project" value="TreeGrafter"/>
</dbReference>
<comment type="catalytic activity">
    <reaction evidence="12">
        <text>[protein]-C-terminal L-amino acid-glycyl-phosphatidylethanolamide + H2O = [protein]-C-terminal L-amino acid-glycine + a 1,2-diacyl-sn-glycero-3-phosphoethanolamine</text>
        <dbReference type="Rhea" id="RHEA:67548"/>
        <dbReference type="Rhea" id="RHEA-COMP:17323"/>
        <dbReference type="Rhea" id="RHEA-COMP:17324"/>
        <dbReference type="ChEBI" id="CHEBI:15377"/>
        <dbReference type="ChEBI" id="CHEBI:64612"/>
        <dbReference type="ChEBI" id="CHEBI:172940"/>
        <dbReference type="ChEBI" id="CHEBI:172941"/>
    </reaction>
    <physiologicalReaction direction="left-to-right" evidence="12">
        <dbReference type="Rhea" id="RHEA:67549"/>
    </physiologicalReaction>
</comment>
<evidence type="ECO:0000256" key="4">
    <source>
        <dbReference type="ARBA" id="ARBA00022490"/>
    </source>
</evidence>
<evidence type="ECO:0000256" key="12">
    <source>
        <dbReference type="ARBA" id="ARBA00029362"/>
    </source>
</evidence>
<evidence type="ECO:0000256" key="11">
    <source>
        <dbReference type="ARBA" id="ARBA00023098"/>
    </source>
</evidence>
<keyword evidence="11" id="KW-0443">Lipid metabolism</keyword>
<dbReference type="GO" id="GO:0016485">
    <property type="term" value="P:protein processing"/>
    <property type="evidence" value="ECO:0007669"/>
    <property type="project" value="TreeGrafter"/>
</dbReference>
<dbReference type="Proteomes" id="UP000472260">
    <property type="component" value="Unassembled WGS sequence"/>
</dbReference>
<evidence type="ECO:0000256" key="2">
    <source>
        <dbReference type="ARBA" id="ARBA00010958"/>
    </source>
</evidence>
<dbReference type="InterPro" id="IPR046792">
    <property type="entry name" value="Peptidase_C54_cat"/>
</dbReference>
<evidence type="ECO:0000256" key="1">
    <source>
        <dbReference type="ARBA" id="ARBA00004496"/>
    </source>
</evidence>
<evidence type="ECO:0000256" key="8">
    <source>
        <dbReference type="ARBA" id="ARBA00022807"/>
    </source>
</evidence>
<dbReference type="GO" id="GO:0005737">
    <property type="term" value="C:cytoplasm"/>
    <property type="evidence" value="ECO:0007669"/>
    <property type="project" value="UniProtKB-SubCell"/>
</dbReference>
<keyword evidence="6" id="KW-0833">Ubl conjugation pathway</keyword>
<comment type="subcellular location">
    <subcellularLocation>
        <location evidence="1 13">Cytoplasm</location>
    </subcellularLocation>
</comment>
<dbReference type="GO" id="GO:0006629">
    <property type="term" value="P:lipid metabolic process"/>
    <property type="evidence" value="ECO:0007669"/>
    <property type="project" value="UniProtKB-KW"/>
</dbReference>
<dbReference type="AlphaFoldDB" id="A0A671SZK6"/>
<reference evidence="15" key="2">
    <citation type="submission" date="2025-09" db="UniProtKB">
        <authorList>
            <consortium name="Ensembl"/>
        </authorList>
    </citation>
    <scope>IDENTIFICATION</scope>
</reference>
<dbReference type="GO" id="GO:0019786">
    <property type="term" value="F:protein-phosphatidylethanolamide deconjugating activity"/>
    <property type="evidence" value="ECO:0007669"/>
    <property type="project" value="InterPro"/>
</dbReference>
<comment type="function">
    <text evidence="13">Cysteine protease that plays a key role in autophagy by mediating both proteolytic activation and delipidation of ATG8 family proteins.</text>
</comment>
<keyword evidence="4 13" id="KW-0963">Cytoplasm</keyword>
<feature type="domain" description="Peptidase C54 catalytic" evidence="14">
    <location>
        <begin position="65"/>
        <end position="337"/>
    </location>
</feature>
<evidence type="ECO:0000256" key="13">
    <source>
        <dbReference type="RuleBase" id="RU363115"/>
    </source>
</evidence>
<keyword evidence="7 13" id="KW-0378">Hydrolase</keyword>
<evidence type="ECO:0000256" key="10">
    <source>
        <dbReference type="ARBA" id="ARBA00023006"/>
    </source>
</evidence>
<organism evidence="15 16">
    <name type="scientific">Sinocyclocheilus anshuiensis</name>
    <dbReference type="NCBI Taxonomy" id="1608454"/>
    <lineage>
        <taxon>Eukaryota</taxon>
        <taxon>Metazoa</taxon>
        <taxon>Chordata</taxon>
        <taxon>Craniata</taxon>
        <taxon>Vertebrata</taxon>
        <taxon>Euteleostomi</taxon>
        <taxon>Actinopterygii</taxon>
        <taxon>Neopterygii</taxon>
        <taxon>Teleostei</taxon>
        <taxon>Ostariophysi</taxon>
        <taxon>Cypriniformes</taxon>
        <taxon>Cyprinidae</taxon>
        <taxon>Cyprininae</taxon>
        <taxon>Sinocyclocheilus</taxon>
    </lineage>
</organism>
<dbReference type="GO" id="GO:0000045">
    <property type="term" value="P:autophagosome assembly"/>
    <property type="evidence" value="ECO:0007669"/>
    <property type="project" value="TreeGrafter"/>
</dbReference>
<evidence type="ECO:0000256" key="7">
    <source>
        <dbReference type="ARBA" id="ARBA00022801"/>
    </source>
</evidence>
<keyword evidence="9 13" id="KW-0653">Protein transport</keyword>
<dbReference type="SUPFAM" id="SSF54001">
    <property type="entry name" value="Cysteine proteinases"/>
    <property type="match status" value="1"/>
</dbReference>
<dbReference type="PANTHER" id="PTHR22624">
    <property type="entry name" value="CYSTEINE PROTEASE ATG4"/>
    <property type="match status" value="1"/>
</dbReference>
<dbReference type="Ensembl" id="ENSSANT00000108264.1">
    <property type="protein sequence ID" value="ENSSANP00000102002.1"/>
    <property type="gene ID" value="ENSSANG00000050043.1"/>
</dbReference>
<sequence length="399" mass="45808">MSEDVVPLLNSLIVKCCYVLLFYQKFTVIYENQINVFSEFLEDLPDVDEPVWILGACYDLKTKKSELLSDVRSRLWFTYRKKFSPIGGTGPSSDAGWGCMLRCGQMILAQALVSRRLGRDWRWDAEKHQPKEYHRILHCFLDKKDSCYSIHQMAQMGVGEGKSVGEWYGPNTVAQVLKKLALFDDWNTLAVYVSMDNTVVIEDITLICGRTLNLQSQRPLAWRPLLLVIPLRMGLNSINPVYIQAFKECFKMPQSCGVLGGKPNLAYYFIGFIDDELIYLDPHTTQQAVDTDSGSAVDDQSYHCQRTPHRMKITSLDPSVALGFFCKSEEDFDSWCDLVQQELLKKRNLRMFELVEKHPSHWPPFVPPTKPEVQTTGAEFIESPDKLFESEEEFEILNV</sequence>
<evidence type="ECO:0000256" key="9">
    <source>
        <dbReference type="ARBA" id="ARBA00022927"/>
    </source>
</evidence>
<keyword evidence="10 13" id="KW-0072">Autophagy</keyword>
<dbReference type="GO" id="GO:0034727">
    <property type="term" value="P:piecemeal microautophagy of the nucleus"/>
    <property type="evidence" value="ECO:0007669"/>
    <property type="project" value="TreeGrafter"/>
</dbReference>
<evidence type="ECO:0000313" key="16">
    <source>
        <dbReference type="Proteomes" id="UP000472260"/>
    </source>
</evidence>